<dbReference type="Proteomes" id="UP001311232">
    <property type="component" value="Unassembled WGS sequence"/>
</dbReference>
<keyword evidence="2" id="KW-1185">Reference proteome</keyword>
<proteinExistence type="predicted"/>
<gene>
    <name evidence="1" type="ORF">CRENBAI_013095</name>
</gene>
<evidence type="ECO:0000313" key="2">
    <source>
        <dbReference type="Proteomes" id="UP001311232"/>
    </source>
</evidence>
<evidence type="ECO:0000313" key="1">
    <source>
        <dbReference type="EMBL" id="KAK5618715.1"/>
    </source>
</evidence>
<reference evidence="1 2" key="1">
    <citation type="submission" date="2021-06" db="EMBL/GenBank/DDBJ databases">
        <authorList>
            <person name="Palmer J.M."/>
        </authorList>
    </citation>
    <scope>NUCLEOTIDE SEQUENCE [LARGE SCALE GENOMIC DNA]</scope>
    <source>
        <strain evidence="1 2">MEX-2019</strain>
        <tissue evidence="1">Muscle</tissue>
    </source>
</reference>
<dbReference type="AlphaFoldDB" id="A0AAV9SCD1"/>
<organism evidence="1 2">
    <name type="scientific">Crenichthys baileyi</name>
    <name type="common">White River springfish</name>
    <dbReference type="NCBI Taxonomy" id="28760"/>
    <lineage>
        <taxon>Eukaryota</taxon>
        <taxon>Metazoa</taxon>
        <taxon>Chordata</taxon>
        <taxon>Craniata</taxon>
        <taxon>Vertebrata</taxon>
        <taxon>Euteleostomi</taxon>
        <taxon>Actinopterygii</taxon>
        <taxon>Neopterygii</taxon>
        <taxon>Teleostei</taxon>
        <taxon>Neoteleostei</taxon>
        <taxon>Acanthomorphata</taxon>
        <taxon>Ovalentaria</taxon>
        <taxon>Atherinomorphae</taxon>
        <taxon>Cyprinodontiformes</taxon>
        <taxon>Goodeidae</taxon>
        <taxon>Crenichthys</taxon>
    </lineage>
</organism>
<comment type="caution">
    <text evidence="1">The sequence shown here is derived from an EMBL/GenBank/DDBJ whole genome shotgun (WGS) entry which is preliminary data.</text>
</comment>
<sequence>MPSFQEKVLETGQSITALILSGSVRTCPPLKMYPRKVTEHYYLCLNYNRYHYDNAMNHGIGWTTKNTLDPSLKSGKQKDAFVRCFWRNLRIWTAFISSL</sequence>
<accession>A0AAV9SCD1</accession>
<name>A0AAV9SCD1_9TELE</name>
<protein>
    <submittedName>
        <fullName evidence="1">Uncharacterized protein</fullName>
    </submittedName>
</protein>
<dbReference type="EMBL" id="JAHHUM010000603">
    <property type="protein sequence ID" value="KAK5618715.1"/>
    <property type="molecule type" value="Genomic_DNA"/>
</dbReference>